<dbReference type="AlphaFoldDB" id="A0A815CFL8"/>
<protein>
    <submittedName>
        <fullName evidence="1">Uncharacterized protein</fullName>
    </submittedName>
</protein>
<organism evidence="1 2">
    <name type="scientific">Rotaria sordida</name>
    <dbReference type="NCBI Taxonomy" id="392033"/>
    <lineage>
        <taxon>Eukaryota</taxon>
        <taxon>Metazoa</taxon>
        <taxon>Spiralia</taxon>
        <taxon>Gnathifera</taxon>
        <taxon>Rotifera</taxon>
        <taxon>Eurotatoria</taxon>
        <taxon>Bdelloidea</taxon>
        <taxon>Philodinida</taxon>
        <taxon>Philodinidae</taxon>
        <taxon>Rotaria</taxon>
    </lineage>
</organism>
<name>A0A815CFL8_9BILA</name>
<evidence type="ECO:0000313" key="2">
    <source>
        <dbReference type="Proteomes" id="UP000663864"/>
    </source>
</evidence>
<evidence type="ECO:0000313" key="1">
    <source>
        <dbReference type="EMBL" id="CAF1286736.1"/>
    </source>
</evidence>
<accession>A0A815CFL8</accession>
<reference evidence="1" key="1">
    <citation type="submission" date="2021-02" db="EMBL/GenBank/DDBJ databases">
        <authorList>
            <person name="Nowell W R."/>
        </authorList>
    </citation>
    <scope>NUCLEOTIDE SEQUENCE</scope>
</reference>
<sequence length="92" mass="11436">MAYPTVDRYYVYDRAERIAIFEEKLTNDQRQYLREYYKMNKNPGQKQIYQIVKQWNINDFDFFMDLIEWFFDQNSEDIEREGRRLIACRIGA</sequence>
<gene>
    <name evidence="1" type="ORF">ZHD862_LOCUS27225</name>
</gene>
<proteinExistence type="predicted"/>
<dbReference type="Proteomes" id="UP000663864">
    <property type="component" value="Unassembled WGS sequence"/>
</dbReference>
<comment type="caution">
    <text evidence="1">The sequence shown here is derived from an EMBL/GenBank/DDBJ whole genome shotgun (WGS) entry which is preliminary data.</text>
</comment>
<dbReference type="EMBL" id="CAJNOT010002129">
    <property type="protein sequence ID" value="CAF1286736.1"/>
    <property type="molecule type" value="Genomic_DNA"/>
</dbReference>